<dbReference type="GO" id="GO:0005507">
    <property type="term" value="F:copper ion binding"/>
    <property type="evidence" value="ECO:0007669"/>
    <property type="project" value="UniProtKB-UniRule"/>
</dbReference>
<dbReference type="NCBIfam" id="TIGR02695">
    <property type="entry name" value="azurin"/>
    <property type="match status" value="1"/>
</dbReference>
<dbReference type="Gene3D" id="2.60.40.420">
    <property type="entry name" value="Cupredoxins - blue copper proteins"/>
    <property type="match status" value="1"/>
</dbReference>
<evidence type="ECO:0000256" key="8">
    <source>
        <dbReference type="RuleBase" id="RU363017"/>
    </source>
</evidence>
<name>A0A0X8P331_ALCXX</name>
<dbReference type="Proteomes" id="UP000060602">
    <property type="component" value="Chromosome"/>
</dbReference>
<keyword evidence="6 8" id="KW-0186">Copper</keyword>
<keyword evidence="4 8" id="KW-0574">Periplasm</keyword>
<evidence type="ECO:0000313" key="11">
    <source>
        <dbReference type="Proteomes" id="UP000060602"/>
    </source>
</evidence>
<sequence length="150" mass="15964">MLLKNLCAAAVLALASAPVLAAECSVDIAGNDQMQFDKKEITVSKSCKQFTVNLKHPGTLAKNVMGHNWVLTKQADMQGAVNDGMAAGLDNNYVKKDDARVIAHTKVIGGGETDSVTFDVSKLAAGQDYAYFCSFPGHFALMKGVLKLVD</sequence>
<dbReference type="InterPro" id="IPR000923">
    <property type="entry name" value="BlueCu_1"/>
</dbReference>
<dbReference type="InterPro" id="IPR008972">
    <property type="entry name" value="Cupredoxin"/>
</dbReference>
<keyword evidence="8" id="KW-0732">Signal</keyword>
<dbReference type="CDD" id="cd13922">
    <property type="entry name" value="Azurin"/>
    <property type="match status" value="1"/>
</dbReference>
<protein>
    <recommendedName>
        <fullName evidence="8">Azurin</fullName>
    </recommendedName>
</protein>
<feature type="domain" description="Blue (type 1) copper" evidence="9">
    <location>
        <begin position="22"/>
        <end position="148"/>
    </location>
</feature>
<comment type="subcellular location">
    <subcellularLocation>
        <location evidence="1 8">Periplasm</location>
    </subcellularLocation>
</comment>
<gene>
    <name evidence="10" type="primary">azu</name>
    <name evidence="10" type="ORF">AL504_25115</name>
</gene>
<dbReference type="GO" id="GO:0042597">
    <property type="term" value="C:periplasmic space"/>
    <property type="evidence" value="ECO:0007669"/>
    <property type="project" value="UniProtKB-SubCell"/>
</dbReference>
<reference evidence="11" key="1">
    <citation type="submission" date="2015-12" db="EMBL/GenBank/DDBJ databases">
        <title>FDA dAtabase for Regulatory Grade micrObial Sequences (FDA-ARGOS): Supporting development and validation of Infectious Disease Dx tests.</title>
        <authorList>
            <person name="Case J."/>
            <person name="Tallon L."/>
            <person name="Sadzewicz L."/>
            <person name="Sengamalay N."/>
            <person name="Ott S."/>
            <person name="Godinez A."/>
            <person name="Nagaraj S."/>
            <person name="Nadendla S."/>
            <person name="Sichtig H."/>
        </authorList>
    </citation>
    <scope>NUCLEOTIDE SEQUENCE [LARGE SCALE GENOMIC DNA]</scope>
    <source>
        <strain evidence="11">FDAARGOS_147</strain>
    </source>
</reference>
<accession>A0A0X8P331</accession>
<dbReference type="AlphaFoldDB" id="A0A0X8P331"/>
<dbReference type="RefSeq" id="WP_061073571.1">
    <property type="nucleotide sequence ID" value="NZ_CP014060.2"/>
</dbReference>
<feature type="chain" id="PRO_5006988361" description="Azurin" evidence="8">
    <location>
        <begin position="22"/>
        <end position="150"/>
    </location>
</feature>
<dbReference type="SUPFAM" id="SSF49503">
    <property type="entry name" value="Cupredoxins"/>
    <property type="match status" value="1"/>
</dbReference>
<organism evidence="10 11">
    <name type="scientific">Alcaligenes xylosoxydans xylosoxydans</name>
    <name type="common">Achromobacter xylosoxidans</name>
    <dbReference type="NCBI Taxonomy" id="85698"/>
    <lineage>
        <taxon>Bacteria</taxon>
        <taxon>Pseudomonadati</taxon>
        <taxon>Pseudomonadota</taxon>
        <taxon>Betaproteobacteria</taxon>
        <taxon>Burkholderiales</taxon>
        <taxon>Alcaligenaceae</taxon>
        <taxon>Achromobacter</taxon>
    </lineage>
</organism>
<evidence type="ECO:0000259" key="9">
    <source>
        <dbReference type="Pfam" id="PF00127"/>
    </source>
</evidence>
<keyword evidence="7" id="KW-1015">Disulfide bond</keyword>
<keyword evidence="3 8" id="KW-0479">Metal-binding</keyword>
<dbReference type="FunFam" id="2.60.40.420:FF:000040">
    <property type="entry name" value="Azurin"/>
    <property type="match status" value="1"/>
</dbReference>
<dbReference type="Pfam" id="PF00127">
    <property type="entry name" value="Copper-bind"/>
    <property type="match status" value="1"/>
</dbReference>
<comment type="function">
    <text evidence="8">Transfers electrons from cytochrome c551 to cytochrome oxidase.</text>
</comment>
<dbReference type="EMBL" id="CP014060">
    <property type="protein sequence ID" value="AMG39011.1"/>
    <property type="molecule type" value="Genomic_DNA"/>
</dbReference>
<dbReference type="PANTHER" id="PTHR38439">
    <property type="entry name" value="AURACYANIN-B"/>
    <property type="match status" value="1"/>
</dbReference>
<keyword evidence="2 8" id="KW-0813">Transport</keyword>
<keyword evidence="5 8" id="KW-0249">Electron transport</keyword>
<evidence type="ECO:0000256" key="4">
    <source>
        <dbReference type="ARBA" id="ARBA00022764"/>
    </source>
</evidence>
<evidence type="ECO:0000313" key="10">
    <source>
        <dbReference type="EMBL" id="AMG39011.1"/>
    </source>
</evidence>
<dbReference type="InterPro" id="IPR050845">
    <property type="entry name" value="Cu-binding_ET"/>
</dbReference>
<evidence type="ECO:0000256" key="5">
    <source>
        <dbReference type="ARBA" id="ARBA00022982"/>
    </source>
</evidence>
<evidence type="ECO:0000256" key="1">
    <source>
        <dbReference type="ARBA" id="ARBA00004418"/>
    </source>
</evidence>
<dbReference type="InterPro" id="IPR014068">
    <property type="entry name" value="Azurin"/>
</dbReference>
<dbReference type="PROSITE" id="PS00196">
    <property type="entry name" value="COPPER_BLUE"/>
    <property type="match status" value="1"/>
</dbReference>
<evidence type="ECO:0000256" key="3">
    <source>
        <dbReference type="ARBA" id="ARBA00022723"/>
    </source>
</evidence>
<evidence type="ECO:0000256" key="7">
    <source>
        <dbReference type="ARBA" id="ARBA00023157"/>
    </source>
</evidence>
<dbReference type="InterPro" id="IPR028871">
    <property type="entry name" value="BlueCu_1_BS"/>
</dbReference>
<proteinExistence type="predicted"/>
<dbReference type="PANTHER" id="PTHR38439:SF2">
    <property type="entry name" value="OUTER MEMBRANE PROTEIN H.8"/>
    <property type="match status" value="1"/>
</dbReference>
<evidence type="ECO:0000256" key="6">
    <source>
        <dbReference type="ARBA" id="ARBA00023008"/>
    </source>
</evidence>
<evidence type="ECO:0000256" key="2">
    <source>
        <dbReference type="ARBA" id="ARBA00022448"/>
    </source>
</evidence>
<feature type="signal peptide" evidence="8">
    <location>
        <begin position="1"/>
        <end position="21"/>
    </location>
</feature>
<dbReference type="GO" id="GO:0009055">
    <property type="term" value="F:electron transfer activity"/>
    <property type="evidence" value="ECO:0007669"/>
    <property type="project" value="InterPro"/>
</dbReference>